<dbReference type="SMART" id="SM00701">
    <property type="entry name" value="PGRP"/>
    <property type="match status" value="1"/>
</dbReference>
<comment type="similarity">
    <text evidence="1">Belongs to the N-acetylmuramoyl-L-alanine amidase 2 family.</text>
</comment>
<evidence type="ECO:0000256" key="1">
    <source>
        <dbReference type="ARBA" id="ARBA00007553"/>
    </source>
</evidence>
<dbReference type="GO" id="GO:0009253">
    <property type="term" value="P:peptidoglycan catabolic process"/>
    <property type="evidence" value="ECO:0007669"/>
    <property type="project" value="InterPro"/>
</dbReference>
<dbReference type="RefSeq" id="WP_153122877.1">
    <property type="nucleotide sequence ID" value="NZ_VZCB01000046.1"/>
</dbReference>
<dbReference type="SUPFAM" id="SSF55846">
    <property type="entry name" value="N-acetylmuramoyl-L-alanine amidase-like"/>
    <property type="match status" value="1"/>
</dbReference>
<dbReference type="EMBL" id="VZCB01000046">
    <property type="protein sequence ID" value="MQN80416.1"/>
    <property type="molecule type" value="Genomic_DNA"/>
</dbReference>
<dbReference type="InterPro" id="IPR015510">
    <property type="entry name" value="PGRP"/>
</dbReference>
<dbReference type="PANTHER" id="PTHR11022:SF41">
    <property type="entry name" value="PEPTIDOGLYCAN-RECOGNITION PROTEIN LC-RELATED"/>
    <property type="match status" value="1"/>
</dbReference>
<dbReference type="GO" id="GO:0008270">
    <property type="term" value="F:zinc ion binding"/>
    <property type="evidence" value="ECO:0007669"/>
    <property type="project" value="InterPro"/>
</dbReference>
<dbReference type="Pfam" id="PF01510">
    <property type="entry name" value="Amidase_2"/>
    <property type="match status" value="1"/>
</dbReference>
<dbReference type="SMART" id="SM00644">
    <property type="entry name" value="Ami_2"/>
    <property type="match status" value="1"/>
</dbReference>
<dbReference type="Gene3D" id="3.40.80.10">
    <property type="entry name" value="Peptidoglycan recognition protein-like"/>
    <property type="match status" value="1"/>
</dbReference>
<dbReference type="InterPro" id="IPR002502">
    <property type="entry name" value="Amidase_domain"/>
</dbReference>
<protein>
    <submittedName>
        <fullName evidence="4">N-acetylmuramoyl-L-alanine amidase</fullName>
    </submittedName>
</protein>
<name>A0A6G1TZ26_9BACT</name>
<evidence type="ECO:0000313" key="5">
    <source>
        <dbReference type="Proteomes" id="UP000480425"/>
    </source>
</evidence>
<proteinExistence type="inferred from homology"/>
<feature type="domain" description="N-acetylmuramoyl-L-alanine amidase" evidence="2">
    <location>
        <begin position="3"/>
        <end position="130"/>
    </location>
</feature>
<dbReference type="Proteomes" id="UP000480425">
    <property type="component" value="Unassembled WGS sequence"/>
</dbReference>
<evidence type="ECO:0000313" key="4">
    <source>
        <dbReference type="EMBL" id="MQN80416.1"/>
    </source>
</evidence>
<dbReference type="PANTHER" id="PTHR11022">
    <property type="entry name" value="PEPTIDOGLYCAN RECOGNITION PROTEIN"/>
    <property type="match status" value="1"/>
</dbReference>
<dbReference type="InterPro" id="IPR006619">
    <property type="entry name" value="PGRP_domain_met/bac"/>
</dbReference>
<organism evidence="4 5">
    <name type="scientific">Segatella copri</name>
    <dbReference type="NCBI Taxonomy" id="165179"/>
    <lineage>
        <taxon>Bacteria</taxon>
        <taxon>Pseudomonadati</taxon>
        <taxon>Bacteroidota</taxon>
        <taxon>Bacteroidia</taxon>
        <taxon>Bacteroidales</taxon>
        <taxon>Prevotellaceae</taxon>
        <taxon>Segatella</taxon>
    </lineage>
</organism>
<feature type="domain" description="Peptidoglycan recognition protein family" evidence="3">
    <location>
        <begin position="1"/>
        <end position="122"/>
    </location>
</feature>
<reference evidence="4 5" key="1">
    <citation type="submission" date="2019-09" db="EMBL/GenBank/DDBJ databases">
        <title>Distinct polysaccharide growth profiles of human intestinal Prevotella copri isolates.</title>
        <authorList>
            <person name="Fehlner-Peach H."/>
            <person name="Magnabosco C."/>
            <person name="Raghavan V."/>
            <person name="Scher J.U."/>
            <person name="Tett A."/>
            <person name="Cox L.M."/>
            <person name="Gottsegen C."/>
            <person name="Watters A."/>
            <person name="Wiltshire- Gordon J.D."/>
            <person name="Segata N."/>
            <person name="Bonneau R."/>
            <person name="Littman D.R."/>
        </authorList>
    </citation>
    <scope>NUCLEOTIDE SEQUENCE [LARGE SCALE GENOMIC DNA]</scope>
    <source>
        <strain evidence="5">iA622</strain>
    </source>
</reference>
<dbReference type="GO" id="GO:0008745">
    <property type="term" value="F:N-acetylmuramoyl-L-alanine amidase activity"/>
    <property type="evidence" value="ECO:0007669"/>
    <property type="project" value="InterPro"/>
</dbReference>
<dbReference type="CDD" id="cd06583">
    <property type="entry name" value="PGRP"/>
    <property type="match status" value="1"/>
</dbReference>
<dbReference type="InterPro" id="IPR036505">
    <property type="entry name" value="Amidase/PGRP_sf"/>
</dbReference>
<dbReference type="AlphaFoldDB" id="A0A6G1TZ26"/>
<sequence length="143" mass="15986">MQNSRKISLIVVHCSATRVTQNFTVEDLEASHRARGFTGIGYHFYITKDGVIYPCRPENKIGAHARHYNAHSIGVCYEGGLDENGQPADTRTPAQKDSLKTLLKSLILSYPGAKILGHRDLPYVRKECPCFDVKAWLAQESII</sequence>
<evidence type="ECO:0000259" key="2">
    <source>
        <dbReference type="SMART" id="SM00644"/>
    </source>
</evidence>
<dbReference type="OrthoDB" id="1037861at2"/>
<gene>
    <name evidence="4" type="ORF">F7D73_05520</name>
</gene>
<comment type="caution">
    <text evidence="4">The sequence shown here is derived from an EMBL/GenBank/DDBJ whole genome shotgun (WGS) entry which is preliminary data.</text>
</comment>
<evidence type="ECO:0000259" key="3">
    <source>
        <dbReference type="SMART" id="SM00701"/>
    </source>
</evidence>
<accession>A0A6G1TZ26</accession>